<proteinExistence type="inferred from homology"/>
<comment type="similarity">
    <text evidence="2">In the C-terminal section; belongs to the glutathionylspermidine synthase preATP-grasp family.</text>
</comment>
<evidence type="ECO:0000259" key="16">
    <source>
        <dbReference type="PROSITE" id="PS50911"/>
    </source>
</evidence>
<dbReference type="AlphaFoldDB" id="A0A814GJX0"/>
<dbReference type="UniPathway" id="UPA00528">
    <property type="reaction ID" value="UER00586"/>
</dbReference>
<evidence type="ECO:0000256" key="10">
    <source>
        <dbReference type="ARBA" id="ARBA00022842"/>
    </source>
</evidence>
<dbReference type="CDD" id="cd00609">
    <property type="entry name" value="AAT_like"/>
    <property type="match status" value="1"/>
</dbReference>
<dbReference type="SUPFAM" id="SSF53383">
    <property type="entry name" value="PLP-dependent transferases"/>
    <property type="match status" value="1"/>
</dbReference>
<evidence type="ECO:0000256" key="8">
    <source>
        <dbReference type="ARBA" id="ARBA00022741"/>
    </source>
</evidence>
<dbReference type="InterPro" id="IPR045088">
    <property type="entry name" value="ALAT1/2-like"/>
</dbReference>
<evidence type="ECO:0000256" key="15">
    <source>
        <dbReference type="ARBA" id="ARBA00047412"/>
    </source>
</evidence>
<dbReference type="Gene3D" id="1.10.287.1970">
    <property type="match status" value="1"/>
</dbReference>
<organism evidence="17 18">
    <name type="scientific">Adineta ricciae</name>
    <name type="common">Rotifer</name>
    <dbReference type="NCBI Taxonomy" id="249248"/>
    <lineage>
        <taxon>Eukaryota</taxon>
        <taxon>Metazoa</taxon>
        <taxon>Spiralia</taxon>
        <taxon>Gnathifera</taxon>
        <taxon>Rotifera</taxon>
        <taxon>Eurotatoria</taxon>
        <taxon>Bdelloidea</taxon>
        <taxon>Adinetida</taxon>
        <taxon>Adinetidae</taxon>
        <taxon>Adineta</taxon>
    </lineage>
</organism>
<comment type="caution">
    <text evidence="17">The sequence shown here is derived from an EMBL/GenBank/DDBJ whole genome shotgun (WGS) entry which is preliminary data.</text>
</comment>
<dbReference type="SUPFAM" id="SSF54001">
    <property type="entry name" value="Cysteine proteinases"/>
    <property type="match status" value="1"/>
</dbReference>
<reference evidence="17" key="1">
    <citation type="submission" date="2021-02" db="EMBL/GenBank/DDBJ databases">
        <authorList>
            <person name="Nowell W R."/>
        </authorList>
    </citation>
    <scope>NUCLEOTIDE SEQUENCE</scope>
</reference>
<dbReference type="FunFam" id="3.90.1150.10:FF:000010">
    <property type="entry name" value="Alanine aminotransferase 2"/>
    <property type="match status" value="1"/>
</dbReference>
<dbReference type="InterPro" id="IPR015424">
    <property type="entry name" value="PyrdxlP-dep_Trfase"/>
</dbReference>
<keyword evidence="11" id="KW-0663">Pyridoxal phosphate</keyword>
<evidence type="ECO:0000256" key="4">
    <source>
        <dbReference type="ARBA" id="ARBA00022576"/>
    </source>
</evidence>
<comment type="cofactor">
    <cofactor evidence="1">
        <name>pyridoxal 5'-phosphate</name>
        <dbReference type="ChEBI" id="CHEBI:597326"/>
    </cofactor>
</comment>
<evidence type="ECO:0000256" key="6">
    <source>
        <dbReference type="ARBA" id="ARBA00022679"/>
    </source>
</evidence>
<dbReference type="InterPro" id="IPR004839">
    <property type="entry name" value="Aminotransferase_I/II_large"/>
</dbReference>
<name>A0A814GJX0_ADIRI</name>
<protein>
    <recommendedName>
        <fullName evidence="14">alanine transaminase</fullName>
        <ecNumber evidence="14">2.6.1.2</ecNumber>
    </recommendedName>
</protein>
<dbReference type="OrthoDB" id="1732682at2759"/>
<dbReference type="EMBL" id="CAJNOJ010000060">
    <property type="protein sequence ID" value="CAF0997456.1"/>
    <property type="molecule type" value="Genomic_DNA"/>
</dbReference>
<dbReference type="Gene3D" id="3.90.1150.10">
    <property type="entry name" value="Aspartate Aminotransferase, domain 1"/>
    <property type="match status" value="1"/>
</dbReference>
<dbReference type="Pfam" id="PF00155">
    <property type="entry name" value="Aminotran_1_2"/>
    <property type="match status" value="1"/>
</dbReference>
<keyword evidence="4" id="KW-0032">Aminotransferase</keyword>
<dbReference type="InterPro" id="IPR015422">
    <property type="entry name" value="PyrdxlP-dep_Trfase_small"/>
</dbReference>
<dbReference type="GO" id="GO:0016874">
    <property type="term" value="F:ligase activity"/>
    <property type="evidence" value="ECO:0007669"/>
    <property type="project" value="UniProtKB-KW"/>
</dbReference>
<sequence length="1125" mass="129234">MLAVKYRLSLNSARQVLAAGINYRKEQKRYATLNMQTINPLVKEVEYAVRGPIVIRAGEIERQLKDKHDYPFDRVIRANIGDCHASGNQAPITYIRQFVAGCTYPEIMNSPDFPRDVKQRVERLLSACGGKSLGSYTESQGIITIREDVAAYIQQRDGYPADANNIYLCNGASDGIKTVIKLLMNNDPAKPSGIMIPVPQYPLYSATLSEYGAHQIEYYLDEDNNWALNIDELERSLNEAKSKCVPRGIVVINPGNPTGQVLARDNIENVIRFAHKHQLFVMADEVYQENVYLPGSKFFSFKKVLMDLGAPYNQMEMASFHSASKGWHGECGSRGGYYELINLDKDVRMQVNKLISACLCSTSWGQAVMGAIISPPREGEESYELYKKERTMVVNRLKEKADLVSQLFNSVEGVRCNAVMGAMYAFPRIEIPKKAIEYAKSKKMAPDAFYCFQLLEKTGICVVPGSGFKQRPGTHHLRTTILPPVDQMKDMVERFRTFHMQTVNRIAIMLHHRRQVVPFNEIQGVTSTNVCAYSNGDDHFFSVERHYYHGIFLGFKWECIEFARRWLLMRKSCIFSGIPYAAADIWTKLQALERVTDGKQIPLTAHLNGTLDKPKRDSLLIYPRSSALPFGHVAIICDVVPGYIRIAEQNYEYYNWSDDYSREIPLRFENNCYYIEDQHEVYGWMEIDDIENLEPLDETKIDLILKQYQQANSIGTLERCVIPSKTSTLSFAWLNENDKAEQLFMQLYGTDLIRTDTNTLPFYKANQDLLLNIGGVSNELHEMFLHATEYVLENDDVLRHFCIPEVFWPKIRQSWLNEKQLTMTGRFDLAFNGKEIKVFEYNADSASALFEMAVIQEKWAQTINFERTFMSAFQLHNILVKNWKKFSSIKRAHILIDTDQEELLTAYYMQNVLKDAGIDSKICIITDDLYWKDSKIVDGDGYEVELVWKLWMWETVFSNYLQCEKEGTLSRQNDGEHPYLHQILLNEHIKVIEPLWKVIPSNKAILPALWLLYPNHPNLLRSEYILTDELKQVPFVKKPIVGRCGHNVTLFDVNGEAVIHETQGIFIDRNCIYQELFSLTNFDGYYPIIGSWIIHGLFGGFGIREDKKLITDAESPVTACCIVWK</sequence>
<evidence type="ECO:0000256" key="14">
    <source>
        <dbReference type="ARBA" id="ARBA00026106"/>
    </source>
</evidence>
<keyword evidence="10" id="KW-0460">Magnesium</keyword>
<dbReference type="InterPro" id="IPR007921">
    <property type="entry name" value="CHAP_dom"/>
</dbReference>
<dbReference type="SUPFAM" id="SSF56059">
    <property type="entry name" value="Glutathione synthetase ATP-binding domain-like"/>
    <property type="match status" value="1"/>
</dbReference>
<evidence type="ECO:0000256" key="3">
    <source>
        <dbReference type="ARBA" id="ARBA00011738"/>
    </source>
</evidence>
<dbReference type="Gene3D" id="3.90.1720.10">
    <property type="entry name" value="endopeptidase domain like (from Nostoc punctiforme)"/>
    <property type="match status" value="1"/>
</dbReference>
<dbReference type="GO" id="GO:0004021">
    <property type="term" value="F:L-alanine:2-oxoglutarate aminotransferase activity"/>
    <property type="evidence" value="ECO:0007669"/>
    <property type="project" value="UniProtKB-EC"/>
</dbReference>
<dbReference type="GO" id="GO:0005524">
    <property type="term" value="F:ATP binding"/>
    <property type="evidence" value="ECO:0007669"/>
    <property type="project" value="UniProtKB-KW"/>
</dbReference>
<evidence type="ECO:0000256" key="7">
    <source>
        <dbReference type="ARBA" id="ARBA00022723"/>
    </source>
</evidence>
<dbReference type="InterPro" id="IPR038765">
    <property type="entry name" value="Papain-like_cys_pep_sf"/>
</dbReference>
<dbReference type="FunFam" id="1.10.287.1970:FF:000001">
    <property type="entry name" value="Alanine aminotransferase 2"/>
    <property type="match status" value="1"/>
</dbReference>
<dbReference type="GO" id="GO:0046872">
    <property type="term" value="F:metal ion binding"/>
    <property type="evidence" value="ECO:0007669"/>
    <property type="project" value="UniProtKB-KW"/>
</dbReference>
<keyword evidence="8" id="KW-0547">Nucleotide-binding</keyword>
<dbReference type="EC" id="2.6.1.2" evidence="14"/>
<keyword evidence="7" id="KW-0479">Metal-binding</keyword>
<comment type="similarity">
    <text evidence="13">Belongs to the class-I pyridoxal-phosphate-dependent aminotransferase family. Alanine aminotransferase subfamily.</text>
</comment>
<comment type="catalytic activity">
    <reaction evidence="15">
        <text>L-alanine + 2-oxoglutarate = pyruvate + L-glutamate</text>
        <dbReference type="Rhea" id="RHEA:19453"/>
        <dbReference type="ChEBI" id="CHEBI:15361"/>
        <dbReference type="ChEBI" id="CHEBI:16810"/>
        <dbReference type="ChEBI" id="CHEBI:29985"/>
        <dbReference type="ChEBI" id="CHEBI:57972"/>
        <dbReference type="EC" id="2.6.1.2"/>
    </reaction>
</comment>
<keyword evidence="6" id="KW-0808">Transferase</keyword>
<dbReference type="PANTHER" id="PTHR11751">
    <property type="entry name" value="ALANINE AMINOTRANSFERASE"/>
    <property type="match status" value="1"/>
</dbReference>
<dbReference type="PROSITE" id="PS50911">
    <property type="entry name" value="CHAP"/>
    <property type="match status" value="1"/>
</dbReference>
<dbReference type="GO" id="GO:0030170">
    <property type="term" value="F:pyridoxal phosphate binding"/>
    <property type="evidence" value="ECO:0007669"/>
    <property type="project" value="InterPro"/>
</dbReference>
<comment type="subunit">
    <text evidence="3">Homodimer.</text>
</comment>
<evidence type="ECO:0000313" key="18">
    <source>
        <dbReference type="Proteomes" id="UP000663852"/>
    </source>
</evidence>
<keyword evidence="5" id="KW-0436">Ligase</keyword>
<evidence type="ECO:0000313" key="17">
    <source>
        <dbReference type="EMBL" id="CAF0997456.1"/>
    </source>
</evidence>
<comment type="pathway">
    <text evidence="12">Amino-acid degradation; L-alanine degradation via transaminase pathway; pyruvate from L-alanine: step 1/1.</text>
</comment>
<evidence type="ECO:0000256" key="9">
    <source>
        <dbReference type="ARBA" id="ARBA00022840"/>
    </source>
</evidence>
<dbReference type="InterPro" id="IPR015421">
    <property type="entry name" value="PyrdxlP-dep_Trfase_major"/>
</dbReference>
<evidence type="ECO:0000256" key="13">
    <source>
        <dbReference type="ARBA" id="ARBA00025785"/>
    </source>
</evidence>
<dbReference type="Pfam" id="PF05257">
    <property type="entry name" value="CHAP"/>
    <property type="match status" value="1"/>
</dbReference>
<feature type="domain" description="Peptidase C51" evidence="16">
    <location>
        <begin position="534"/>
        <end position="676"/>
    </location>
</feature>
<dbReference type="Gene3D" id="3.40.640.10">
    <property type="entry name" value="Type I PLP-dependent aspartate aminotransferase-like (Major domain)"/>
    <property type="match status" value="1"/>
</dbReference>
<dbReference type="Proteomes" id="UP000663852">
    <property type="component" value="Unassembled WGS sequence"/>
</dbReference>
<gene>
    <name evidence="17" type="ORF">EDS130_LOCUS14709</name>
</gene>
<accession>A0A814GJX0</accession>
<dbReference type="Pfam" id="PF03738">
    <property type="entry name" value="GSP_synth"/>
    <property type="match status" value="1"/>
</dbReference>
<dbReference type="PANTHER" id="PTHR11751:SF29">
    <property type="entry name" value="ALANINE TRANSAMINASE"/>
    <property type="match status" value="1"/>
</dbReference>
<evidence type="ECO:0000256" key="5">
    <source>
        <dbReference type="ARBA" id="ARBA00022598"/>
    </source>
</evidence>
<evidence type="ECO:0000256" key="2">
    <source>
        <dbReference type="ARBA" id="ARBA00008227"/>
    </source>
</evidence>
<evidence type="ECO:0000256" key="12">
    <source>
        <dbReference type="ARBA" id="ARBA00025708"/>
    </source>
</evidence>
<evidence type="ECO:0000256" key="1">
    <source>
        <dbReference type="ARBA" id="ARBA00001933"/>
    </source>
</evidence>
<dbReference type="FunFam" id="3.40.640.10:FF:000012">
    <property type="entry name" value="alanine aminotransferase 2"/>
    <property type="match status" value="1"/>
</dbReference>
<dbReference type="GO" id="GO:0042853">
    <property type="term" value="P:L-alanine catabolic process"/>
    <property type="evidence" value="ECO:0007669"/>
    <property type="project" value="UniProtKB-UniPathway"/>
</dbReference>
<dbReference type="SUPFAM" id="SSF52440">
    <property type="entry name" value="PreATP-grasp domain"/>
    <property type="match status" value="1"/>
</dbReference>
<dbReference type="Gene3D" id="3.30.1490.330">
    <property type="match status" value="1"/>
</dbReference>
<dbReference type="InterPro" id="IPR005494">
    <property type="entry name" value="GSPS_pre-ATP-grasp-like_dom"/>
</dbReference>
<evidence type="ECO:0000256" key="11">
    <source>
        <dbReference type="ARBA" id="ARBA00022898"/>
    </source>
</evidence>
<keyword evidence="9" id="KW-0067">ATP-binding</keyword>
<dbReference type="InterPro" id="IPR016185">
    <property type="entry name" value="PreATP-grasp_dom_sf"/>
</dbReference>